<feature type="region of interest" description="Disordered" evidence="5">
    <location>
        <begin position="92"/>
        <end position="125"/>
    </location>
</feature>
<evidence type="ECO:0000256" key="2">
    <source>
        <dbReference type="ARBA" id="ARBA00022723"/>
    </source>
</evidence>
<organism evidence="7 8">
    <name type="scientific">Lichtheimia corymbifera JMRC:FSU:9682</name>
    <dbReference type="NCBI Taxonomy" id="1263082"/>
    <lineage>
        <taxon>Eukaryota</taxon>
        <taxon>Fungi</taxon>
        <taxon>Fungi incertae sedis</taxon>
        <taxon>Mucoromycota</taxon>
        <taxon>Mucoromycotina</taxon>
        <taxon>Mucoromycetes</taxon>
        <taxon>Mucorales</taxon>
        <taxon>Lichtheimiaceae</taxon>
        <taxon>Lichtheimia</taxon>
    </lineage>
</organism>
<evidence type="ECO:0000313" key="7">
    <source>
        <dbReference type="EMBL" id="CDH52524.1"/>
    </source>
</evidence>
<dbReference type="GO" id="GO:0006351">
    <property type="term" value="P:DNA-templated transcription"/>
    <property type="evidence" value="ECO:0007669"/>
    <property type="project" value="InterPro"/>
</dbReference>
<proteinExistence type="predicted"/>
<dbReference type="PANTHER" id="PTHR46910:SF3">
    <property type="entry name" value="HALOTOLERANCE PROTEIN 9-RELATED"/>
    <property type="match status" value="1"/>
</dbReference>
<dbReference type="InterPro" id="IPR036864">
    <property type="entry name" value="Zn2-C6_fun-type_DNA-bd_sf"/>
</dbReference>
<accession>A0A068RRD1</accession>
<comment type="caution">
    <text evidence="7">The sequence shown here is derived from an EMBL/GenBank/DDBJ whole genome shotgun (WGS) entry which is preliminary data.</text>
</comment>
<evidence type="ECO:0000256" key="3">
    <source>
        <dbReference type="ARBA" id="ARBA00023125"/>
    </source>
</evidence>
<dbReference type="InterPro" id="IPR007219">
    <property type="entry name" value="XnlR_reg_dom"/>
</dbReference>
<comment type="subcellular location">
    <subcellularLocation>
        <location evidence="1">Nucleus</location>
    </subcellularLocation>
</comment>
<dbReference type="CDD" id="cd00067">
    <property type="entry name" value="GAL4"/>
    <property type="match status" value="1"/>
</dbReference>
<dbReference type="Pfam" id="PF04082">
    <property type="entry name" value="Fungal_trans"/>
    <property type="match status" value="1"/>
</dbReference>
<dbReference type="SUPFAM" id="SSF57701">
    <property type="entry name" value="Zn2/Cys6 DNA-binding domain"/>
    <property type="match status" value="1"/>
</dbReference>
<dbReference type="InterPro" id="IPR050987">
    <property type="entry name" value="AtrR-like"/>
</dbReference>
<dbReference type="GO" id="GO:0003677">
    <property type="term" value="F:DNA binding"/>
    <property type="evidence" value="ECO:0007669"/>
    <property type="project" value="UniProtKB-KW"/>
</dbReference>
<dbReference type="GO" id="GO:0005634">
    <property type="term" value="C:nucleus"/>
    <property type="evidence" value="ECO:0007669"/>
    <property type="project" value="UniProtKB-SubCell"/>
</dbReference>
<keyword evidence="2" id="KW-0479">Metal-binding</keyword>
<name>A0A068RRD1_9FUNG</name>
<evidence type="ECO:0000259" key="6">
    <source>
        <dbReference type="PROSITE" id="PS50048"/>
    </source>
</evidence>
<dbReference type="GO" id="GO:0000981">
    <property type="term" value="F:DNA-binding transcription factor activity, RNA polymerase II-specific"/>
    <property type="evidence" value="ECO:0007669"/>
    <property type="project" value="InterPro"/>
</dbReference>
<keyword evidence="3" id="KW-0238">DNA-binding</keyword>
<dbReference type="AlphaFoldDB" id="A0A068RRD1"/>
<dbReference type="EMBL" id="CBTN010000013">
    <property type="protein sequence ID" value="CDH52524.1"/>
    <property type="molecule type" value="Genomic_DNA"/>
</dbReference>
<sequence>MTSCTKASNNNSKKTTSSRRVKVTLACIVCRKKKVKCNGVQPTCARCHAMGIDCQYSDPPKKRGPPKGHVEIINNRAHRIKSLLGKVCNNEHHHHHSPIINNDHTSSSSSPQQQDQRQLQQQQHQCSNPILSMVSSTVDSQTKWRYAGSQETFTQPCAADNGGGKNNGPNVDQALRWTRSFFKYFNVLFPILSKHHFIHDLLTTMNDPIGDPATTNQALLLRYAVYALGSRYLCEHRASNAWFDKCQELLCMEMSDDTGSSAGHFLLLPTVQAMVIMCWGAYLSGNLTQCTTLRRHLANHFLPRLLSSATTTTTTTDGNSIMVHNEMVHRALCVIYTMDQWLAICTGEQYHHDLYQRYPEQPRLEDCQLYAIDQRHLHQRSATTAAGESESFESALQIANFGEMLKLAHILRDMHQQSSTPQQLHGALTEWLVHLPSYLEFGKETPIARILHMLYYTTLILMHPPSRIMAANTMVHLAEQEQETAYLYNLFGISLTLATSIHVDRIKKEGLTAQNNLDKSVRTLRRAADALQITQASFDRLLESHCGTSGQVFPFDLVQQSTPVQHDNERQQVFIRDSQWFDFNSWLPPEQPRHSSTTSPLLQSSVNQILSSSPTPTTSPWDFMLSPSTTTSTNNNGLASPALTLATTPAESSPASYFSISSPELLTSLSSKENSTFLPMDSNDFISTTTTTNFL</sequence>
<dbReference type="CDD" id="cd12148">
    <property type="entry name" value="fungal_TF_MHR"/>
    <property type="match status" value="1"/>
</dbReference>
<evidence type="ECO:0000256" key="4">
    <source>
        <dbReference type="ARBA" id="ARBA00023242"/>
    </source>
</evidence>
<keyword evidence="4" id="KW-0539">Nucleus</keyword>
<feature type="compositionally biased region" description="Low complexity" evidence="5">
    <location>
        <begin position="611"/>
        <end position="636"/>
    </location>
</feature>
<dbReference type="Pfam" id="PF00172">
    <property type="entry name" value="Zn_clus"/>
    <property type="match status" value="1"/>
</dbReference>
<dbReference type="PROSITE" id="PS00463">
    <property type="entry name" value="ZN2_CY6_FUNGAL_1"/>
    <property type="match status" value="1"/>
</dbReference>
<evidence type="ECO:0000256" key="1">
    <source>
        <dbReference type="ARBA" id="ARBA00004123"/>
    </source>
</evidence>
<dbReference type="SMART" id="SM00066">
    <property type="entry name" value="GAL4"/>
    <property type="match status" value="1"/>
</dbReference>
<evidence type="ECO:0000256" key="5">
    <source>
        <dbReference type="SAM" id="MobiDB-lite"/>
    </source>
</evidence>
<dbReference type="VEuPathDB" id="FungiDB:LCOR_03987.1"/>
<gene>
    <name evidence="7" type="ORF">LCOR_03987.1</name>
</gene>
<dbReference type="OrthoDB" id="2260578at2759"/>
<dbReference type="InterPro" id="IPR001138">
    <property type="entry name" value="Zn2Cys6_DnaBD"/>
</dbReference>
<feature type="compositionally biased region" description="Low complexity" evidence="5">
    <location>
        <begin position="106"/>
        <end position="125"/>
    </location>
</feature>
<feature type="region of interest" description="Disordered" evidence="5">
    <location>
        <begin position="608"/>
        <end position="636"/>
    </location>
</feature>
<dbReference type="STRING" id="1263082.A0A068RRD1"/>
<protein>
    <recommendedName>
        <fullName evidence="6">Zn(2)-C6 fungal-type domain-containing protein</fullName>
    </recommendedName>
</protein>
<dbReference type="PROSITE" id="PS50048">
    <property type="entry name" value="ZN2_CY6_FUNGAL_2"/>
    <property type="match status" value="1"/>
</dbReference>
<dbReference type="Gene3D" id="4.10.240.10">
    <property type="entry name" value="Zn(2)-C6 fungal-type DNA-binding domain"/>
    <property type="match status" value="1"/>
</dbReference>
<keyword evidence="8" id="KW-1185">Reference proteome</keyword>
<dbReference type="Proteomes" id="UP000027586">
    <property type="component" value="Unassembled WGS sequence"/>
</dbReference>
<feature type="domain" description="Zn(2)-C6 fungal-type" evidence="6">
    <location>
        <begin position="26"/>
        <end position="56"/>
    </location>
</feature>
<dbReference type="PANTHER" id="PTHR46910">
    <property type="entry name" value="TRANSCRIPTION FACTOR PDR1"/>
    <property type="match status" value="1"/>
</dbReference>
<reference evidence="7" key="1">
    <citation type="submission" date="2013-08" db="EMBL/GenBank/DDBJ databases">
        <title>Gene expansion shapes genome architecture in the human pathogen Lichtheimia corymbifera: an evolutionary genomics analysis in the ancient terrestrial Mucorales (Mucoromycotina).</title>
        <authorList>
            <person name="Schwartze V.U."/>
            <person name="Winter S."/>
            <person name="Shelest E."/>
            <person name="Marcet-Houben M."/>
            <person name="Horn F."/>
            <person name="Wehner S."/>
            <person name="Hoffmann K."/>
            <person name="Riege K."/>
            <person name="Sammeth M."/>
            <person name="Nowrousian M."/>
            <person name="Valiante V."/>
            <person name="Linde J."/>
            <person name="Jacobsen I.D."/>
            <person name="Marz M."/>
            <person name="Brakhage A.A."/>
            <person name="Gabaldon T."/>
            <person name="Bocker S."/>
            <person name="Voigt K."/>
        </authorList>
    </citation>
    <scope>NUCLEOTIDE SEQUENCE [LARGE SCALE GENOMIC DNA]</scope>
    <source>
        <strain evidence="7">FSU 9682</strain>
    </source>
</reference>
<dbReference type="GO" id="GO:0008270">
    <property type="term" value="F:zinc ion binding"/>
    <property type="evidence" value="ECO:0007669"/>
    <property type="project" value="InterPro"/>
</dbReference>
<evidence type="ECO:0000313" key="8">
    <source>
        <dbReference type="Proteomes" id="UP000027586"/>
    </source>
</evidence>